<dbReference type="InterPro" id="IPR017907">
    <property type="entry name" value="Znf_RING_CS"/>
</dbReference>
<evidence type="ECO:0000256" key="2">
    <source>
        <dbReference type="ARBA" id="ARBA00022771"/>
    </source>
</evidence>
<keyword evidence="1" id="KW-0479">Metal-binding</keyword>
<sequence>MATRRSTSESEDIVFDEKTIKLSEIKSFFVCSICTNLLSGTSTTVCGHRYCAHCIQSWFERRKDCPICKKSLRNHQEIRDHQFDELLKTIKEKAVSTAEVGARYVLETSNSTDSGNGNRVSQPIDQKMAEVLCVLLPQKDRDLKDMVEKLIAEKDKVLQIFKEKELPQRDRQIEFYRDQCKKLEEEAKLLRPLPEKMEKFRQLEAKINGEKHQLEEKIQRLQGELTTLRTDVVTRQQREKELYGQLQNQAAEIKHLEMVSDEKTKAAAICDSLKKTVKQLEKDLQRKTSEAAQLGGFVVYKELFDQKNQEAFVLQECLKYKEAIILEMQQQLENRDGQIIALTQKLKETPLSLKDVEIRYNKQLQKMEEDMEKFYERKSEMDKRHTENLAKELAEVRSAHLEDQQRMHDENMKLRKSFETQNNIPNWNSEERCTQLEASLNYYKNKVHELEERLTISYNKSNSCSP</sequence>
<dbReference type="Proteomes" id="UP000005408">
    <property type="component" value="Unassembled WGS sequence"/>
</dbReference>
<name>A0A8W8KEW5_MAGGI</name>
<evidence type="ECO:0000259" key="6">
    <source>
        <dbReference type="PROSITE" id="PS50089"/>
    </source>
</evidence>
<dbReference type="SMART" id="SM00184">
    <property type="entry name" value="RING"/>
    <property type="match status" value="1"/>
</dbReference>
<dbReference type="PANTHER" id="PTHR23041:SF78">
    <property type="entry name" value="E3 UBIQUITIN-PROTEIN LIGASE RNF4"/>
    <property type="match status" value="1"/>
</dbReference>
<keyword evidence="3" id="KW-0862">Zinc</keyword>
<feature type="coiled-coil region" evidence="5">
    <location>
        <begin position="166"/>
        <end position="231"/>
    </location>
</feature>
<dbReference type="OrthoDB" id="6105938at2759"/>
<dbReference type="Pfam" id="PF13923">
    <property type="entry name" value="zf-C3HC4_2"/>
    <property type="match status" value="1"/>
</dbReference>
<feature type="domain" description="RING-type" evidence="6">
    <location>
        <begin position="31"/>
        <end position="69"/>
    </location>
</feature>
<dbReference type="EnsemblMetazoa" id="G2331.1">
    <property type="protein sequence ID" value="G2331.1:cds"/>
    <property type="gene ID" value="G2331"/>
</dbReference>
<reference evidence="7" key="1">
    <citation type="submission" date="2022-08" db="UniProtKB">
        <authorList>
            <consortium name="EnsemblMetazoa"/>
        </authorList>
    </citation>
    <scope>IDENTIFICATION</scope>
    <source>
        <strain evidence="7">05x7-T-G4-1.051#20</strain>
    </source>
</reference>
<feature type="coiled-coil region" evidence="5">
    <location>
        <begin position="353"/>
        <end position="384"/>
    </location>
</feature>
<dbReference type="PANTHER" id="PTHR23041">
    <property type="entry name" value="RING FINGER DOMAIN-CONTAINING"/>
    <property type="match status" value="1"/>
</dbReference>
<dbReference type="OMA" id="GHRYCAH"/>
<evidence type="ECO:0000256" key="5">
    <source>
        <dbReference type="SAM" id="Coils"/>
    </source>
</evidence>
<evidence type="ECO:0000313" key="7">
    <source>
        <dbReference type="EnsemblMetazoa" id="G2331.1:cds"/>
    </source>
</evidence>
<evidence type="ECO:0000256" key="3">
    <source>
        <dbReference type="ARBA" id="ARBA00022833"/>
    </source>
</evidence>
<organism evidence="7 8">
    <name type="scientific">Magallana gigas</name>
    <name type="common">Pacific oyster</name>
    <name type="synonym">Crassostrea gigas</name>
    <dbReference type="NCBI Taxonomy" id="29159"/>
    <lineage>
        <taxon>Eukaryota</taxon>
        <taxon>Metazoa</taxon>
        <taxon>Spiralia</taxon>
        <taxon>Lophotrochozoa</taxon>
        <taxon>Mollusca</taxon>
        <taxon>Bivalvia</taxon>
        <taxon>Autobranchia</taxon>
        <taxon>Pteriomorphia</taxon>
        <taxon>Ostreida</taxon>
        <taxon>Ostreoidea</taxon>
        <taxon>Ostreidae</taxon>
        <taxon>Magallana</taxon>
    </lineage>
</organism>
<dbReference type="SUPFAM" id="SSF57850">
    <property type="entry name" value="RING/U-box"/>
    <property type="match status" value="1"/>
</dbReference>
<keyword evidence="5" id="KW-0175">Coiled coil</keyword>
<keyword evidence="8" id="KW-1185">Reference proteome</keyword>
<protein>
    <recommendedName>
        <fullName evidence="6">RING-type domain-containing protein</fullName>
    </recommendedName>
</protein>
<feature type="coiled-coil region" evidence="5">
    <location>
        <begin position="263"/>
        <end position="290"/>
    </location>
</feature>
<evidence type="ECO:0000313" key="8">
    <source>
        <dbReference type="Proteomes" id="UP000005408"/>
    </source>
</evidence>
<keyword evidence="2 4" id="KW-0863">Zinc-finger</keyword>
<evidence type="ECO:0000256" key="1">
    <source>
        <dbReference type="ARBA" id="ARBA00022723"/>
    </source>
</evidence>
<dbReference type="InterPro" id="IPR001841">
    <property type="entry name" value="Znf_RING"/>
</dbReference>
<dbReference type="InterPro" id="IPR047134">
    <property type="entry name" value="RNF4"/>
</dbReference>
<dbReference type="PROSITE" id="PS00518">
    <property type="entry name" value="ZF_RING_1"/>
    <property type="match status" value="1"/>
</dbReference>
<proteinExistence type="predicted"/>
<evidence type="ECO:0000256" key="4">
    <source>
        <dbReference type="PROSITE-ProRule" id="PRU00175"/>
    </source>
</evidence>
<dbReference type="Gene3D" id="3.30.40.10">
    <property type="entry name" value="Zinc/RING finger domain, C3HC4 (zinc finger)"/>
    <property type="match status" value="1"/>
</dbReference>
<accession>A0A8W8KEW5</accession>
<dbReference type="AlphaFoldDB" id="A0A8W8KEW5"/>
<dbReference type="PROSITE" id="PS50089">
    <property type="entry name" value="ZF_RING_2"/>
    <property type="match status" value="1"/>
</dbReference>
<dbReference type="InterPro" id="IPR013083">
    <property type="entry name" value="Znf_RING/FYVE/PHD"/>
</dbReference>
<dbReference type="GO" id="GO:0008270">
    <property type="term" value="F:zinc ion binding"/>
    <property type="evidence" value="ECO:0007669"/>
    <property type="project" value="UniProtKB-KW"/>
</dbReference>